<evidence type="ECO:0000313" key="14">
    <source>
        <dbReference type="EMBL" id="KAF7146315.1"/>
    </source>
</evidence>
<dbReference type="Gene3D" id="3.30.200.20">
    <property type="entry name" value="Phosphorylase Kinase, domain 1"/>
    <property type="match status" value="1"/>
</dbReference>
<dbReference type="Gene3D" id="3.80.10.10">
    <property type="entry name" value="Ribonuclease Inhibitor"/>
    <property type="match status" value="1"/>
</dbReference>
<gene>
    <name evidence="14" type="ORF">RHSIM_Rhsim04G0151800</name>
</gene>
<dbReference type="Pfam" id="PF07714">
    <property type="entry name" value="PK_Tyr_Ser-Thr"/>
    <property type="match status" value="1"/>
</dbReference>
<evidence type="ECO:0000256" key="2">
    <source>
        <dbReference type="ARBA" id="ARBA00012513"/>
    </source>
</evidence>
<keyword evidence="10" id="KW-0547">Nucleotide-binding</keyword>
<organism evidence="14 15">
    <name type="scientific">Rhododendron simsii</name>
    <name type="common">Sims's rhododendron</name>
    <dbReference type="NCBI Taxonomy" id="118357"/>
    <lineage>
        <taxon>Eukaryota</taxon>
        <taxon>Viridiplantae</taxon>
        <taxon>Streptophyta</taxon>
        <taxon>Embryophyta</taxon>
        <taxon>Tracheophyta</taxon>
        <taxon>Spermatophyta</taxon>
        <taxon>Magnoliopsida</taxon>
        <taxon>eudicotyledons</taxon>
        <taxon>Gunneridae</taxon>
        <taxon>Pentapetalae</taxon>
        <taxon>asterids</taxon>
        <taxon>Ericales</taxon>
        <taxon>Ericaceae</taxon>
        <taxon>Ericoideae</taxon>
        <taxon>Rhodoreae</taxon>
        <taxon>Rhododendron</taxon>
    </lineage>
</organism>
<keyword evidence="15" id="KW-1185">Reference proteome</keyword>
<evidence type="ECO:0000256" key="6">
    <source>
        <dbReference type="ARBA" id="ARBA00022989"/>
    </source>
</evidence>
<keyword evidence="6 11" id="KW-1133">Transmembrane helix</keyword>
<accession>A0A834H6L7</accession>
<evidence type="ECO:0000256" key="3">
    <source>
        <dbReference type="ARBA" id="ARBA00022614"/>
    </source>
</evidence>
<dbReference type="InterPro" id="IPR001245">
    <property type="entry name" value="Ser-Thr/Tyr_kinase_cat_dom"/>
</dbReference>
<sequence>MFSSSVSLSSLRPSGEMKASLLILSLLLLMGASTAQMPGFISLDCGGAANFSDELGILWTPDDQLMYGETTNVSVAIETRKQYQTLRYFPADNRKYCYTLKVISRTRYLVRATFLYGDFDKNNVYPKFDISLGATHWATIVISDADTIEVQELIILASDPTISVCLSNATTGQPFISTLELRQFNGSVYFTQYESQFYLSVSARINFGAESEASVRYPDDPFDRIWESDSLKKANYLVDVAAGTEKVSTRMPIDVSADERPPQKVMQTAVVGRNGSLTYRLNLDGFPGFGWAFTYFAEIEDLGPKESRKFKLVLPGMPELSKAVVNIQENAQGKDRLYEPGYPNISLPFVLSFKFAKTIDSSMGPLLNAMEINKYLKKNDGSLDGSVIASVVSLYSSADWAQEGGDPCLPVPLSWLQCNSDPQPRITKIELSGKNLTGNIPLDLTKLSGLVELWLDGNFLDGPIPDFSGCKDLEIIHLENNQLTGDMPSSLSEIPNLRELYVQNNKLFGKVPSGLLDKNLVLNYSGNVNLHKGGNKVSNSKIIIGSSVGAAALLIATIASCILMQKGKKKDQIERTMPSQRLVSSLGDAAKEAAHCFTLSEIEDATRQFERKIGSGGFGIVYYGKTNDGKEIAVKVLTSNSYQGKREFSNEAGFLLLVVMALEVILLSRIHHRNLVQFLGYCQEDGKSILVYEFMHNGTLKEHLYGPQTLDQSINWIKRLEIAEDAAKGLYYISQQLTDKSDVYSFGVILLELISGQEAISNESFGVNCRNIVQWAKLHIENGDIQGIIDPSLRGEYDIQSMWKIAEKALMCVQPHGNMRPSMSEVIKEIQDAISIERGAEAVREGNSDEISRHSVHSSLYMGSQDLGASDHYLSIDDSIARPTPR</sequence>
<keyword evidence="7 11" id="KW-0472">Membrane</keyword>
<reference evidence="14" key="1">
    <citation type="submission" date="2019-11" db="EMBL/GenBank/DDBJ databases">
        <authorList>
            <person name="Liu Y."/>
            <person name="Hou J."/>
            <person name="Li T.-Q."/>
            <person name="Guan C.-H."/>
            <person name="Wu X."/>
            <person name="Wu H.-Z."/>
            <person name="Ling F."/>
            <person name="Zhang R."/>
            <person name="Shi X.-G."/>
            <person name="Ren J.-P."/>
            <person name="Chen E.-F."/>
            <person name="Sun J.-M."/>
        </authorList>
    </citation>
    <scope>NUCLEOTIDE SEQUENCE</scope>
    <source>
        <strain evidence="14">Adult_tree_wgs_1</strain>
        <tissue evidence="14">Leaves</tissue>
    </source>
</reference>
<dbReference type="PROSITE" id="PS50011">
    <property type="entry name" value="PROTEIN_KINASE_DOM"/>
    <property type="match status" value="1"/>
</dbReference>
<feature type="chain" id="PRO_5032845429" description="non-specific serine/threonine protein kinase" evidence="12">
    <location>
        <begin position="36"/>
        <end position="886"/>
    </location>
</feature>
<dbReference type="Gene3D" id="1.10.510.10">
    <property type="entry name" value="Transferase(Phosphotransferase) domain 1"/>
    <property type="match status" value="1"/>
</dbReference>
<dbReference type="InterPro" id="IPR017441">
    <property type="entry name" value="Protein_kinase_ATP_BS"/>
</dbReference>
<evidence type="ECO:0000256" key="4">
    <source>
        <dbReference type="ARBA" id="ARBA00022692"/>
    </source>
</evidence>
<protein>
    <recommendedName>
        <fullName evidence="2">non-specific serine/threonine protein kinase</fullName>
        <ecNumber evidence="2">2.7.11.1</ecNumber>
    </recommendedName>
</protein>
<feature type="signal peptide" evidence="12">
    <location>
        <begin position="1"/>
        <end position="35"/>
    </location>
</feature>
<keyword evidence="12" id="KW-0732">Signal</keyword>
<dbReference type="OrthoDB" id="1111193at2759"/>
<dbReference type="GO" id="GO:0004672">
    <property type="term" value="F:protein kinase activity"/>
    <property type="evidence" value="ECO:0007669"/>
    <property type="project" value="InterPro"/>
</dbReference>
<dbReference type="SUPFAM" id="SSF52058">
    <property type="entry name" value="L domain-like"/>
    <property type="match status" value="1"/>
</dbReference>
<evidence type="ECO:0000256" key="8">
    <source>
        <dbReference type="ARBA" id="ARBA00047899"/>
    </source>
</evidence>
<dbReference type="InterPro" id="IPR011009">
    <property type="entry name" value="Kinase-like_dom_sf"/>
</dbReference>
<dbReference type="Proteomes" id="UP000626092">
    <property type="component" value="Unassembled WGS sequence"/>
</dbReference>
<keyword evidence="5" id="KW-0677">Repeat</keyword>
<dbReference type="GO" id="GO:0005524">
    <property type="term" value="F:ATP binding"/>
    <property type="evidence" value="ECO:0007669"/>
    <property type="project" value="UniProtKB-UniRule"/>
</dbReference>
<evidence type="ECO:0000256" key="10">
    <source>
        <dbReference type="PROSITE-ProRule" id="PRU10141"/>
    </source>
</evidence>
<keyword evidence="10" id="KW-0067">ATP-binding</keyword>
<feature type="domain" description="Protein kinase" evidence="13">
    <location>
        <begin position="607"/>
        <end position="886"/>
    </location>
</feature>
<evidence type="ECO:0000256" key="12">
    <source>
        <dbReference type="SAM" id="SignalP"/>
    </source>
</evidence>
<dbReference type="InterPro" id="IPR000719">
    <property type="entry name" value="Prot_kinase_dom"/>
</dbReference>
<keyword evidence="3" id="KW-0433">Leucine-rich repeat</keyword>
<dbReference type="InterPro" id="IPR024788">
    <property type="entry name" value="Malectin-like_Carb-bd_dom"/>
</dbReference>
<comment type="subcellular location">
    <subcellularLocation>
        <location evidence="1">Membrane</location>
        <topology evidence="1">Single-pass membrane protein</topology>
    </subcellularLocation>
</comment>
<dbReference type="PANTHER" id="PTHR45631">
    <property type="entry name" value="OS07G0107800 PROTEIN-RELATED"/>
    <property type="match status" value="1"/>
</dbReference>
<keyword evidence="4 11" id="KW-0812">Transmembrane</keyword>
<comment type="catalytic activity">
    <reaction evidence="8">
        <text>L-threonyl-[protein] + ATP = O-phospho-L-threonyl-[protein] + ADP + H(+)</text>
        <dbReference type="Rhea" id="RHEA:46608"/>
        <dbReference type="Rhea" id="RHEA-COMP:11060"/>
        <dbReference type="Rhea" id="RHEA-COMP:11605"/>
        <dbReference type="ChEBI" id="CHEBI:15378"/>
        <dbReference type="ChEBI" id="CHEBI:30013"/>
        <dbReference type="ChEBI" id="CHEBI:30616"/>
        <dbReference type="ChEBI" id="CHEBI:61977"/>
        <dbReference type="ChEBI" id="CHEBI:456216"/>
        <dbReference type="EC" id="2.7.11.1"/>
    </reaction>
</comment>
<evidence type="ECO:0000259" key="13">
    <source>
        <dbReference type="PROSITE" id="PS50011"/>
    </source>
</evidence>
<dbReference type="GO" id="GO:0016020">
    <property type="term" value="C:membrane"/>
    <property type="evidence" value="ECO:0007669"/>
    <property type="project" value="UniProtKB-SubCell"/>
</dbReference>
<evidence type="ECO:0000256" key="5">
    <source>
        <dbReference type="ARBA" id="ARBA00022737"/>
    </source>
</evidence>
<comment type="catalytic activity">
    <reaction evidence="9">
        <text>L-seryl-[protein] + ATP = O-phospho-L-seryl-[protein] + ADP + H(+)</text>
        <dbReference type="Rhea" id="RHEA:17989"/>
        <dbReference type="Rhea" id="RHEA-COMP:9863"/>
        <dbReference type="Rhea" id="RHEA-COMP:11604"/>
        <dbReference type="ChEBI" id="CHEBI:15378"/>
        <dbReference type="ChEBI" id="CHEBI:29999"/>
        <dbReference type="ChEBI" id="CHEBI:30616"/>
        <dbReference type="ChEBI" id="CHEBI:83421"/>
        <dbReference type="ChEBI" id="CHEBI:456216"/>
        <dbReference type="EC" id="2.7.11.1"/>
    </reaction>
</comment>
<dbReference type="EMBL" id="WJXA01000004">
    <property type="protein sequence ID" value="KAF7146315.1"/>
    <property type="molecule type" value="Genomic_DNA"/>
</dbReference>
<proteinExistence type="predicted"/>
<comment type="caution">
    <text evidence="14">The sequence shown here is derived from an EMBL/GenBank/DDBJ whole genome shotgun (WGS) entry which is preliminary data.</text>
</comment>
<dbReference type="FunFam" id="3.80.10.10:FF:001357">
    <property type="entry name" value="Leucine-rich repeat protein kinase family protein"/>
    <property type="match status" value="1"/>
</dbReference>
<dbReference type="InterPro" id="IPR001611">
    <property type="entry name" value="Leu-rich_rpt"/>
</dbReference>
<dbReference type="Pfam" id="PF12819">
    <property type="entry name" value="Malectin_like"/>
    <property type="match status" value="1"/>
</dbReference>
<dbReference type="EC" id="2.7.11.1" evidence="2"/>
<dbReference type="PANTHER" id="PTHR45631:SF68">
    <property type="entry name" value="REPEAT FAMILY PROTEIN, PUTATIVE, EXPRESSED-RELATED"/>
    <property type="match status" value="1"/>
</dbReference>
<evidence type="ECO:0000256" key="9">
    <source>
        <dbReference type="ARBA" id="ARBA00048679"/>
    </source>
</evidence>
<dbReference type="AlphaFoldDB" id="A0A834H6L7"/>
<evidence type="ECO:0000256" key="1">
    <source>
        <dbReference type="ARBA" id="ARBA00004167"/>
    </source>
</evidence>
<dbReference type="Pfam" id="PF00560">
    <property type="entry name" value="LRR_1"/>
    <property type="match status" value="1"/>
</dbReference>
<evidence type="ECO:0000313" key="15">
    <source>
        <dbReference type="Proteomes" id="UP000626092"/>
    </source>
</evidence>
<feature type="transmembrane region" description="Helical" evidence="11">
    <location>
        <begin position="542"/>
        <end position="563"/>
    </location>
</feature>
<feature type="transmembrane region" description="Helical" evidence="11">
    <location>
        <begin position="652"/>
        <end position="670"/>
    </location>
</feature>
<dbReference type="InterPro" id="IPR032675">
    <property type="entry name" value="LRR_dom_sf"/>
</dbReference>
<name>A0A834H6L7_RHOSS</name>
<evidence type="ECO:0000256" key="11">
    <source>
        <dbReference type="SAM" id="Phobius"/>
    </source>
</evidence>
<dbReference type="PROSITE" id="PS00107">
    <property type="entry name" value="PROTEIN_KINASE_ATP"/>
    <property type="match status" value="1"/>
</dbReference>
<dbReference type="SUPFAM" id="SSF56112">
    <property type="entry name" value="Protein kinase-like (PK-like)"/>
    <property type="match status" value="1"/>
</dbReference>
<feature type="binding site" evidence="10">
    <location>
        <position position="635"/>
    </location>
    <ligand>
        <name>ATP</name>
        <dbReference type="ChEBI" id="CHEBI:30616"/>
    </ligand>
</feature>
<evidence type="ECO:0000256" key="7">
    <source>
        <dbReference type="ARBA" id="ARBA00023136"/>
    </source>
</evidence>